<dbReference type="PANTHER" id="PTHR11496:SF104">
    <property type="entry name" value="3-DEOXY-ALPHA-D-MANNO-OCTULOSONATE 8-OXIDASE"/>
    <property type="match status" value="1"/>
</dbReference>
<dbReference type="Pfam" id="PF25137">
    <property type="entry name" value="ADH_Fe_C"/>
    <property type="match status" value="1"/>
</dbReference>
<name>A0A497XV67_9AQUI</name>
<gene>
    <name evidence="5" type="ORF">BCF55_1343</name>
</gene>
<dbReference type="FunFam" id="3.40.50.1970:FF:000003">
    <property type="entry name" value="Alcohol dehydrogenase, iron-containing"/>
    <property type="match status" value="1"/>
</dbReference>
<accession>A0A497XV67</accession>
<dbReference type="Gene3D" id="3.40.50.1970">
    <property type="match status" value="1"/>
</dbReference>
<organism evidence="5 6">
    <name type="scientific">Hydrogenivirga caldilitoris</name>
    <dbReference type="NCBI Taxonomy" id="246264"/>
    <lineage>
        <taxon>Bacteria</taxon>
        <taxon>Pseudomonadati</taxon>
        <taxon>Aquificota</taxon>
        <taxon>Aquificia</taxon>
        <taxon>Aquificales</taxon>
        <taxon>Aquificaceae</taxon>
        <taxon>Hydrogenivirga</taxon>
    </lineage>
</organism>
<evidence type="ECO:0000313" key="5">
    <source>
        <dbReference type="EMBL" id="RLJ71052.1"/>
    </source>
</evidence>
<keyword evidence="2" id="KW-0560">Oxidoreductase</keyword>
<evidence type="ECO:0000259" key="4">
    <source>
        <dbReference type="Pfam" id="PF25137"/>
    </source>
</evidence>
<dbReference type="InterPro" id="IPR056798">
    <property type="entry name" value="ADH_Fe_C"/>
</dbReference>
<feature type="domain" description="Alcohol dehydrogenase iron-type/glycerol dehydrogenase GldA" evidence="3">
    <location>
        <begin position="8"/>
        <end position="181"/>
    </location>
</feature>
<comment type="caution">
    <text evidence="5">The sequence shown here is derived from an EMBL/GenBank/DDBJ whole genome shotgun (WGS) entry which is preliminary data.</text>
</comment>
<dbReference type="Proteomes" id="UP000267841">
    <property type="component" value="Unassembled WGS sequence"/>
</dbReference>
<proteinExistence type="inferred from homology"/>
<dbReference type="GO" id="GO:0046872">
    <property type="term" value="F:metal ion binding"/>
    <property type="evidence" value="ECO:0007669"/>
    <property type="project" value="InterPro"/>
</dbReference>
<dbReference type="EMBL" id="RCCJ01000001">
    <property type="protein sequence ID" value="RLJ71052.1"/>
    <property type="molecule type" value="Genomic_DNA"/>
</dbReference>
<evidence type="ECO:0000256" key="2">
    <source>
        <dbReference type="ARBA" id="ARBA00023002"/>
    </source>
</evidence>
<dbReference type="AlphaFoldDB" id="A0A497XV67"/>
<evidence type="ECO:0000313" key="6">
    <source>
        <dbReference type="Proteomes" id="UP000267841"/>
    </source>
</evidence>
<dbReference type="RefSeq" id="WP_121011808.1">
    <property type="nucleotide sequence ID" value="NZ_RCCJ01000001.1"/>
</dbReference>
<dbReference type="Gene3D" id="1.20.1090.10">
    <property type="entry name" value="Dehydroquinate synthase-like - alpha domain"/>
    <property type="match status" value="1"/>
</dbReference>
<keyword evidence="6" id="KW-1185">Reference proteome</keyword>
<sequence length="387" mass="42821">MVVNFYRPVEVFFGKGAVNRVGEIARRYGFKALIVTGKKSARESGALEKVIRSLNSHGIQEYILYNEVIPNPTDQVVNEGARIAVEEKIDFIIGLGGGSALDTAKAISITSSNEGSVWDYMKYPEGPRLVPYLNRPVICIPTTAGTGSEVNKYSVITNSLRKEKLVLSHSLNYPRVALIDPELSITMNAELTAITGFDALIHALESLTNRAENFMAEEHSVKAIELIAKWLPVAIEEPDNYKAREAMSYASMLAGVAIDHLGVALIHAMEHPVSAHYPDVAHGLGLAILAPYVTKFNYKGNPEKYALFAKLMGYEEKPELAVDALVDFLERIGLLRTLKDVGVEEGILERLTEDVYMLARHSFLINPVEPTLDDVRKIYQEAYEGKL</sequence>
<feature type="domain" description="Fe-containing alcohol dehydrogenase-like C-terminal" evidence="4">
    <location>
        <begin position="192"/>
        <end position="383"/>
    </location>
</feature>
<dbReference type="CDD" id="cd08185">
    <property type="entry name" value="Fe-ADH-like"/>
    <property type="match status" value="1"/>
</dbReference>
<evidence type="ECO:0000259" key="3">
    <source>
        <dbReference type="Pfam" id="PF00465"/>
    </source>
</evidence>
<reference evidence="5 6" key="1">
    <citation type="submission" date="2018-10" db="EMBL/GenBank/DDBJ databases">
        <title>Genomic Encyclopedia of Archaeal and Bacterial Type Strains, Phase II (KMG-II): from individual species to whole genera.</title>
        <authorList>
            <person name="Goeker M."/>
        </authorList>
    </citation>
    <scope>NUCLEOTIDE SEQUENCE [LARGE SCALE GENOMIC DNA]</scope>
    <source>
        <strain evidence="5 6">DSM 16510</strain>
    </source>
</reference>
<protein>
    <submittedName>
        <fullName evidence="5">Alcohol dehydrogenase/1,3-propanediol dehydrogenase</fullName>
    </submittedName>
</protein>
<evidence type="ECO:0000256" key="1">
    <source>
        <dbReference type="ARBA" id="ARBA00007358"/>
    </source>
</evidence>
<dbReference type="InterPro" id="IPR001670">
    <property type="entry name" value="ADH_Fe/GldA"/>
</dbReference>
<dbReference type="GO" id="GO:0004022">
    <property type="term" value="F:alcohol dehydrogenase (NAD+) activity"/>
    <property type="evidence" value="ECO:0007669"/>
    <property type="project" value="TreeGrafter"/>
</dbReference>
<dbReference type="SUPFAM" id="SSF56796">
    <property type="entry name" value="Dehydroquinate synthase-like"/>
    <property type="match status" value="1"/>
</dbReference>
<dbReference type="Pfam" id="PF00465">
    <property type="entry name" value="Fe-ADH"/>
    <property type="match status" value="1"/>
</dbReference>
<dbReference type="PANTHER" id="PTHR11496">
    <property type="entry name" value="ALCOHOL DEHYDROGENASE"/>
    <property type="match status" value="1"/>
</dbReference>
<dbReference type="OrthoDB" id="9804734at2"/>
<comment type="similarity">
    <text evidence="1">Belongs to the iron-containing alcohol dehydrogenase family.</text>
</comment>
<dbReference type="InterPro" id="IPR039697">
    <property type="entry name" value="Alcohol_dehydrogenase_Fe"/>
</dbReference>